<dbReference type="OrthoDB" id="9813918at2"/>
<dbReference type="RefSeq" id="WP_041501608.1">
    <property type="nucleotide sequence ID" value="NZ_BJDV01000013.1"/>
</dbReference>
<dbReference type="InterPro" id="IPR011152">
    <property type="entry name" value="Pesterase_MJ0912"/>
</dbReference>
<dbReference type="EMBL" id="CP012559">
    <property type="protein sequence ID" value="ALB28889.1"/>
    <property type="molecule type" value="Genomic_DNA"/>
</dbReference>
<name>A0A0K2LC60_9LACO</name>
<protein>
    <recommendedName>
        <fullName evidence="2">Calcineurin-like phosphoesterase domain-containing protein</fullName>
    </recommendedName>
</protein>
<dbReference type="KEGG" id="lhi:JP39_05670"/>
<feature type="domain" description="Calcineurin-like phosphoesterase" evidence="2">
    <location>
        <begin position="3"/>
        <end position="193"/>
    </location>
</feature>
<dbReference type="SUPFAM" id="SSF56300">
    <property type="entry name" value="Metallo-dependent phosphatases"/>
    <property type="match status" value="1"/>
</dbReference>
<dbReference type="InterPro" id="IPR029052">
    <property type="entry name" value="Metallo-depent_PP-like"/>
</dbReference>
<comment type="similarity">
    <text evidence="1">Belongs to the metallophosphoesterase superfamily. YfcE family.</text>
</comment>
<dbReference type="Proteomes" id="UP000061546">
    <property type="component" value="Chromosome"/>
</dbReference>
<evidence type="ECO:0000313" key="3">
    <source>
        <dbReference type="EMBL" id="ALB28889.1"/>
    </source>
</evidence>
<evidence type="ECO:0000256" key="1">
    <source>
        <dbReference type="ARBA" id="ARBA00008950"/>
    </source>
</evidence>
<dbReference type="GO" id="GO:0016791">
    <property type="term" value="F:phosphatase activity"/>
    <property type="evidence" value="ECO:0007669"/>
    <property type="project" value="TreeGrafter"/>
</dbReference>
<dbReference type="PIRSF" id="PIRSF000883">
    <property type="entry name" value="Pesterase_MJ0912"/>
    <property type="match status" value="1"/>
</dbReference>
<keyword evidence="4" id="KW-1185">Reference proteome</keyword>
<dbReference type="GO" id="GO:0005737">
    <property type="term" value="C:cytoplasm"/>
    <property type="evidence" value="ECO:0007669"/>
    <property type="project" value="TreeGrafter"/>
</dbReference>
<gene>
    <name evidence="3" type="ORF">JP39_05670</name>
</gene>
<dbReference type="Gene3D" id="3.60.21.10">
    <property type="match status" value="1"/>
</dbReference>
<dbReference type="InterPro" id="IPR024654">
    <property type="entry name" value="Calcineurin-like_PHP_lpxH"/>
</dbReference>
<proteinExistence type="inferred from homology"/>
<dbReference type="PANTHER" id="PTHR42850">
    <property type="entry name" value="METALLOPHOSPHOESTERASE"/>
    <property type="match status" value="1"/>
</dbReference>
<evidence type="ECO:0000259" key="2">
    <source>
        <dbReference type="Pfam" id="PF12850"/>
    </source>
</evidence>
<dbReference type="AlphaFoldDB" id="A0A0K2LC60"/>
<dbReference type="Pfam" id="PF12850">
    <property type="entry name" value="Metallophos_2"/>
    <property type="match status" value="1"/>
</dbReference>
<dbReference type="PANTHER" id="PTHR42850:SF2">
    <property type="entry name" value="BLL5683 PROTEIN"/>
    <property type="match status" value="1"/>
</dbReference>
<accession>A0A0K2LC60</accession>
<dbReference type="InterPro" id="IPR050126">
    <property type="entry name" value="Ap4A_hydrolase"/>
</dbReference>
<organism evidence="3 4">
    <name type="scientific">Companilactobacillus heilongjiangensis</name>
    <dbReference type="NCBI Taxonomy" id="1074467"/>
    <lineage>
        <taxon>Bacteria</taxon>
        <taxon>Bacillati</taxon>
        <taxon>Bacillota</taxon>
        <taxon>Bacilli</taxon>
        <taxon>Lactobacillales</taxon>
        <taxon>Lactobacillaceae</taxon>
        <taxon>Companilactobacillus</taxon>
    </lineage>
</organism>
<evidence type="ECO:0000313" key="4">
    <source>
        <dbReference type="Proteomes" id="UP000061546"/>
    </source>
</evidence>
<sequence>MKKVALISDIHGNYSAFRSVINDAEEQNVSEYWLLGDLLMPGPGTNSIMKLLNSVNTTQMIRGNWDNFLFEDIVSIGKEYLQEPQTPYIIELIKYVTNHLDPKYLQQIKDWPIASETSLSGLKILLAHNYPSKNYGHELLPYEKQENFDKLLFSKPYNDYDMAIYGHTHHQVFRTSSNDQLIINPGSIGQPYTAWSNLSADRRAQYTIITFDDTGYGEIDFRKVSYSIKDELDFAAANNLPFIELYKKIFTDGKAFTHNDAALNKIIDKYDYRTDALKYINKIALFGKNM</sequence>
<reference evidence="3 4" key="1">
    <citation type="submission" date="2015-08" db="EMBL/GenBank/DDBJ databases">
        <title>Genomic sequence of Lactobacillus heilongjiangensis DSM 28069, isolated from Chinese traditional pickle.</title>
        <authorList>
            <person name="Jiang X."/>
            <person name="Zheng B."/>
            <person name="Cheng H."/>
        </authorList>
    </citation>
    <scope>NUCLEOTIDE SEQUENCE [LARGE SCALE GENOMIC DNA]</scope>
    <source>
        <strain evidence="3 4">DSM 28069</strain>
    </source>
</reference>
<dbReference type="STRING" id="1074467.JP39_05670"/>